<accession>A0ABZ2KYY5</accession>
<dbReference type="InterPro" id="IPR050204">
    <property type="entry name" value="AraC_XylS_family_regulators"/>
</dbReference>
<dbReference type="EMBL" id="CP089983">
    <property type="protein sequence ID" value="WXB03893.1"/>
    <property type="molecule type" value="Genomic_DNA"/>
</dbReference>
<organism evidence="5 6">
    <name type="scientific">Pendulispora rubella</name>
    <dbReference type="NCBI Taxonomy" id="2741070"/>
    <lineage>
        <taxon>Bacteria</taxon>
        <taxon>Pseudomonadati</taxon>
        <taxon>Myxococcota</taxon>
        <taxon>Myxococcia</taxon>
        <taxon>Myxococcales</taxon>
        <taxon>Sorangiineae</taxon>
        <taxon>Pendulisporaceae</taxon>
        <taxon>Pendulispora</taxon>
    </lineage>
</organism>
<keyword evidence="6" id="KW-1185">Reference proteome</keyword>
<evidence type="ECO:0000313" key="5">
    <source>
        <dbReference type="EMBL" id="WXB03893.1"/>
    </source>
</evidence>
<evidence type="ECO:0000256" key="1">
    <source>
        <dbReference type="ARBA" id="ARBA00023015"/>
    </source>
</evidence>
<keyword evidence="3" id="KW-0804">Transcription</keyword>
<dbReference type="SMART" id="SM00342">
    <property type="entry name" value="HTH_ARAC"/>
    <property type="match status" value="1"/>
</dbReference>
<sequence length="266" mass="29078">MGDSIDASHGRGFRADNARDAAANALLVIGQARATRFAPSLGTTNHRSHAVKLRVALESELTIREPGGWTVRAPVLLSPSDMPSLVTSRGPVVTLVLDPEENRDASRIARALGRTSAVDAAVARRLREAVWSARHHLESKGHLVGLGDELHEIAFPRSLQPARFDRRVERALDYFRANLGESDDSASGLPLNITAQHFRALFLRDVGISPRAWLLWNRLVHCLRIAVSGASLSMAAALAGFSDHAHFSRTCRRLIGYTPSDILRTH</sequence>
<evidence type="ECO:0000259" key="4">
    <source>
        <dbReference type="PROSITE" id="PS01124"/>
    </source>
</evidence>
<protein>
    <submittedName>
        <fullName evidence="5">Helix-turn-helix domain-containing protein</fullName>
    </submittedName>
</protein>
<dbReference type="Gene3D" id="1.10.10.60">
    <property type="entry name" value="Homeodomain-like"/>
    <property type="match status" value="1"/>
</dbReference>
<gene>
    <name evidence="5" type="ORF">LVJ94_44180</name>
</gene>
<keyword evidence="1" id="KW-0805">Transcription regulation</keyword>
<dbReference type="Proteomes" id="UP001374803">
    <property type="component" value="Chromosome"/>
</dbReference>
<evidence type="ECO:0000313" key="6">
    <source>
        <dbReference type="Proteomes" id="UP001374803"/>
    </source>
</evidence>
<evidence type="ECO:0000256" key="3">
    <source>
        <dbReference type="ARBA" id="ARBA00023163"/>
    </source>
</evidence>
<dbReference type="RefSeq" id="WP_394833528.1">
    <property type="nucleotide sequence ID" value="NZ_CP089929.1"/>
</dbReference>
<dbReference type="Pfam" id="PF12833">
    <property type="entry name" value="HTH_18"/>
    <property type="match status" value="1"/>
</dbReference>
<feature type="domain" description="HTH araC/xylS-type" evidence="4">
    <location>
        <begin position="169"/>
        <end position="265"/>
    </location>
</feature>
<proteinExistence type="predicted"/>
<dbReference type="PROSITE" id="PS01124">
    <property type="entry name" value="HTH_ARAC_FAMILY_2"/>
    <property type="match status" value="1"/>
</dbReference>
<dbReference type="InterPro" id="IPR018060">
    <property type="entry name" value="HTH_AraC"/>
</dbReference>
<dbReference type="PANTHER" id="PTHR46796">
    <property type="entry name" value="HTH-TYPE TRANSCRIPTIONAL ACTIVATOR RHAS-RELATED"/>
    <property type="match status" value="1"/>
</dbReference>
<dbReference type="SUPFAM" id="SSF46689">
    <property type="entry name" value="Homeodomain-like"/>
    <property type="match status" value="1"/>
</dbReference>
<reference evidence="5" key="1">
    <citation type="submission" date="2021-12" db="EMBL/GenBank/DDBJ databases">
        <title>Discovery of the Pendulisporaceae a myxobacterial family with distinct sporulation behavior and unique specialized metabolism.</title>
        <authorList>
            <person name="Garcia R."/>
            <person name="Popoff A."/>
            <person name="Bader C.D."/>
            <person name="Loehr J."/>
            <person name="Walesch S."/>
            <person name="Walt C."/>
            <person name="Boldt J."/>
            <person name="Bunk B."/>
            <person name="Haeckl F.J.F.P.J."/>
            <person name="Gunesch A.P."/>
            <person name="Birkelbach J."/>
            <person name="Nuebel U."/>
            <person name="Pietschmann T."/>
            <person name="Bach T."/>
            <person name="Mueller R."/>
        </authorList>
    </citation>
    <scope>NUCLEOTIDE SEQUENCE</scope>
    <source>
        <strain evidence="5">MSr11367</strain>
    </source>
</reference>
<keyword evidence="2" id="KW-0238">DNA-binding</keyword>
<name>A0ABZ2KYY5_9BACT</name>
<dbReference type="InterPro" id="IPR009057">
    <property type="entry name" value="Homeodomain-like_sf"/>
</dbReference>
<evidence type="ECO:0000256" key="2">
    <source>
        <dbReference type="ARBA" id="ARBA00023125"/>
    </source>
</evidence>